<dbReference type="InterPro" id="IPR018456">
    <property type="entry name" value="PTR2_symporter_CS"/>
</dbReference>
<feature type="transmembrane region" description="Helical" evidence="9">
    <location>
        <begin position="562"/>
        <end position="583"/>
    </location>
</feature>
<feature type="transmembrane region" description="Helical" evidence="9">
    <location>
        <begin position="161"/>
        <end position="184"/>
    </location>
</feature>
<feature type="region of interest" description="Disordered" evidence="8">
    <location>
        <begin position="22"/>
        <end position="55"/>
    </location>
</feature>
<feature type="compositionally biased region" description="Basic and acidic residues" evidence="8">
    <location>
        <begin position="22"/>
        <end position="43"/>
    </location>
</feature>
<dbReference type="PROSITE" id="PS01023">
    <property type="entry name" value="PTR2_2"/>
    <property type="match status" value="1"/>
</dbReference>
<protein>
    <submittedName>
        <fullName evidence="10">Uncharacterized protein</fullName>
    </submittedName>
</protein>
<dbReference type="InterPro" id="IPR000109">
    <property type="entry name" value="POT_fam"/>
</dbReference>
<evidence type="ECO:0000256" key="2">
    <source>
        <dbReference type="ARBA" id="ARBA00005982"/>
    </source>
</evidence>
<proteinExistence type="inferred from homology"/>
<dbReference type="FunFam" id="1.20.1250.20:FF:000085">
    <property type="entry name" value="MFS peptide transporter Ptr2"/>
    <property type="match status" value="1"/>
</dbReference>
<dbReference type="GO" id="GO:0071916">
    <property type="term" value="F:dipeptide transmembrane transporter activity"/>
    <property type="evidence" value="ECO:0007669"/>
    <property type="project" value="UniProtKB-ARBA"/>
</dbReference>
<evidence type="ECO:0000256" key="5">
    <source>
        <dbReference type="ARBA" id="ARBA00022989"/>
    </source>
</evidence>
<accession>A0A2S5B1S9</accession>
<keyword evidence="5 9" id="KW-1133">Transmembrane helix</keyword>
<dbReference type="Gene3D" id="1.20.1250.20">
    <property type="entry name" value="MFS general substrate transporter like domains"/>
    <property type="match status" value="1"/>
</dbReference>
<dbReference type="SUPFAM" id="SSF103473">
    <property type="entry name" value="MFS general substrate transporter"/>
    <property type="match status" value="1"/>
</dbReference>
<evidence type="ECO:0000256" key="1">
    <source>
        <dbReference type="ARBA" id="ARBA00004141"/>
    </source>
</evidence>
<comment type="similarity">
    <text evidence="2 7">Belongs to the major facilitator superfamily. Proton-dependent oligopeptide transporter (POT/PTR) (TC 2.A.17) family.</text>
</comment>
<evidence type="ECO:0000256" key="7">
    <source>
        <dbReference type="RuleBase" id="RU003755"/>
    </source>
</evidence>
<feature type="transmembrane region" description="Helical" evidence="9">
    <location>
        <begin position="247"/>
        <end position="269"/>
    </location>
</feature>
<organism evidence="10 11">
    <name type="scientific">Rhodotorula taiwanensis</name>
    <dbReference type="NCBI Taxonomy" id="741276"/>
    <lineage>
        <taxon>Eukaryota</taxon>
        <taxon>Fungi</taxon>
        <taxon>Dikarya</taxon>
        <taxon>Basidiomycota</taxon>
        <taxon>Pucciniomycotina</taxon>
        <taxon>Microbotryomycetes</taxon>
        <taxon>Sporidiobolales</taxon>
        <taxon>Sporidiobolaceae</taxon>
        <taxon>Rhodotorula</taxon>
    </lineage>
</organism>
<dbReference type="EMBL" id="PJQD01000097">
    <property type="protein sequence ID" value="POY70742.1"/>
    <property type="molecule type" value="Genomic_DNA"/>
</dbReference>
<dbReference type="InterPro" id="IPR036259">
    <property type="entry name" value="MFS_trans_sf"/>
</dbReference>
<feature type="compositionally biased region" description="Acidic residues" evidence="8">
    <location>
        <begin position="44"/>
        <end position="55"/>
    </location>
</feature>
<evidence type="ECO:0000313" key="10">
    <source>
        <dbReference type="EMBL" id="POY70742.1"/>
    </source>
</evidence>
<comment type="subcellular location">
    <subcellularLocation>
        <location evidence="1 7">Membrane</location>
        <topology evidence="1 7">Multi-pass membrane protein</topology>
    </subcellularLocation>
</comment>
<dbReference type="PROSITE" id="PS01022">
    <property type="entry name" value="PTR2_1"/>
    <property type="match status" value="1"/>
</dbReference>
<evidence type="ECO:0000256" key="9">
    <source>
        <dbReference type="SAM" id="Phobius"/>
    </source>
</evidence>
<feature type="transmembrane region" description="Helical" evidence="9">
    <location>
        <begin position="413"/>
        <end position="431"/>
    </location>
</feature>
<keyword evidence="4 7" id="KW-0812">Transmembrane</keyword>
<dbReference type="PANTHER" id="PTHR11654">
    <property type="entry name" value="OLIGOPEPTIDE TRANSPORTER-RELATED"/>
    <property type="match status" value="1"/>
</dbReference>
<sequence>MSGLDPTEAQFPAIELGISEARAKGQDVKTDDGYAYEEKRADSEISEEDDGLGPAPTDEELATLRRVRGPINVATFLIGFIELAERFSYYGCTVVFTNFIQQPLPEGSTTGSSKAGQTSGALGMGQQASTGLTTFNQFWSYTMPLFGAYIADTYLGRFNTICYAVVVALVGHALLVASAAPSIIKHPNGAIGLFAVAIVIMGVGTGMFKSNISPLIAEQVDQKRRFIKTTKKGERVIVDPAVTIQSLYMYFYLLINLGALAGQLGMVYAEKNIGFYMAFLLPTVVFCLTPIVLFAGRNRYRKTPPAGSVLGKCMRVLTFSVKKTGANPLNWIRAGFWERALPSRYTEAERPSYMTWDDAWVWEVRKGLKACQVFGFLPIYWLTYNQINNNLVSQAAVMNTHGLPNDVLSNLDPFALIILLPVLDLLVYPFFRKIGFNFSPLRRVFAGFIFGRVSCLSLAMVCAAVVQHEIYKRSVCGKYAATCDAEPFVSSLNVWIQTPSYVLIALSEIFASVTTLEYAFTKAPKSMRSMVMSIQLFMTAISSAIGEAFISLSADPLLVENYAVMAGLAFAAAVGFAICFRGLDKEEDQLNSLDAGVTDTKKQAPAAV</sequence>
<dbReference type="GO" id="GO:0005886">
    <property type="term" value="C:plasma membrane"/>
    <property type="evidence" value="ECO:0007669"/>
    <property type="project" value="UniProtKB-ARBA"/>
</dbReference>
<feature type="transmembrane region" description="Helical" evidence="9">
    <location>
        <begin position="190"/>
        <end position="208"/>
    </location>
</feature>
<dbReference type="AlphaFoldDB" id="A0A2S5B1S9"/>
<dbReference type="Proteomes" id="UP000237144">
    <property type="component" value="Unassembled WGS sequence"/>
</dbReference>
<evidence type="ECO:0000256" key="4">
    <source>
        <dbReference type="ARBA" id="ARBA00022692"/>
    </source>
</evidence>
<reference evidence="10 11" key="1">
    <citation type="journal article" date="2018" name="Front. Microbiol.">
        <title>Prospects for Fungal Bioremediation of Acidic Radioactive Waste Sites: Characterization and Genome Sequence of Rhodotorula taiwanensis MD1149.</title>
        <authorList>
            <person name="Tkavc R."/>
            <person name="Matrosova V.Y."/>
            <person name="Grichenko O.E."/>
            <person name="Gostincar C."/>
            <person name="Volpe R.P."/>
            <person name="Klimenkova P."/>
            <person name="Gaidamakova E.K."/>
            <person name="Zhou C.E."/>
            <person name="Stewart B.J."/>
            <person name="Lyman M.G."/>
            <person name="Malfatti S.A."/>
            <person name="Rubinfeld B."/>
            <person name="Courtot M."/>
            <person name="Singh J."/>
            <person name="Dalgard C.L."/>
            <person name="Hamilton T."/>
            <person name="Frey K.G."/>
            <person name="Gunde-Cimerman N."/>
            <person name="Dugan L."/>
            <person name="Daly M.J."/>
        </authorList>
    </citation>
    <scope>NUCLEOTIDE SEQUENCE [LARGE SCALE GENOMIC DNA]</scope>
    <source>
        <strain evidence="10 11">MD1149</strain>
    </source>
</reference>
<feature type="transmembrane region" description="Helical" evidence="9">
    <location>
        <begin position="275"/>
        <end position="295"/>
    </location>
</feature>
<evidence type="ECO:0000256" key="3">
    <source>
        <dbReference type="ARBA" id="ARBA00022448"/>
    </source>
</evidence>
<comment type="caution">
    <text evidence="10">The sequence shown here is derived from an EMBL/GenBank/DDBJ whole genome shotgun (WGS) entry which is preliminary data.</text>
</comment>
<feature type="transmembrane region" description="Helical" evidence="9">
    <location>
        <begin position="443"/>
        <end position="466"/>
    </location>
</feature>
<gene>
    <name evidence="10" type="ORF">BMF94_6152</name>
</gene>
<evidence type="ECO:0000313" key="11">
    <source>
        <dbReference type="Proteomes" id="UP000237144"/>
    </source>
</evidence>
<keyword evidence="6 9" id="KW-0472">Membrane</keyword>
<feature type="transmembrane region" description="Helical" evidence="9">
    <location>
        <begin position="532"/>
        <end position="550"/>
    </location>
</feature>
<keyword evidence="11" id="KW-1185">Reference proteome</keyword>
<evidence type="ECO:0000256" key="8">
    <source>
        <dbReference type="SAM" id="MobiDB-lite"/>
    </source>
</evidence>
<evidence type="ECO:0000256" key="6">
    <source>
        <dbReference type="ARBA" id="ARBA00023136"/>
    </source>
</evidence>
<dbReference type="Pfam" id="PF00854">
    <property type="entry name" value="PTR2"/>
    <property type="match status" value="1"/>
</dbReference>
<dbReference type="OrthoDB" id="8904098at2759"/>
<name>A0A2S5B1S9_9BASI</name>
<keyword evidence="3 7" id="KW-0813">Transport</keyword>